<protein>
    <submittedName>
        <fullName evidence="1">Uncharacterized protein</fullName>
    </submittedName>
</protein>
<keyword evidence="2" id="KW-1185">Reference proteome</keyword>
<reference evidence="1 2" key="1">
    <citation type="submission" date="2019-07" db="EMBL/GenBank/DDBJ databases">
        <title>Whole genome shotgun sequence of Reyranella soli NBRC 108950.</title>
        <authorList>
            <person name="Hosoyama A."/>
            <person name="Uohara A."/>
            <person name="Ohji S."/>
            <person name="Ichikawa N."/>
        </authorList>
    </citation>
    <scope>NUCLEOTIDE SEQUENCE [LARGE SCALE GENOMIC DNA]</scope>
    <source>
        <strain evidence="1 2">NBRC 108950</strain>
    </source>
</reference>
<comment type="caution">
    <text evidence="1">The sequence shown here is derived from an EMBL/GenBank/DDBJ whole genome shotgun (WGS) entry which is preliminary data.</text>
</comment>
<dbReference type="OrthoDB" id="7375646at2"/>
<proteinExistence type="predicted"/>
<name>A0A512N1J2_9HYPH</name>
<dbReference type="AlphaFoldDB" id="A0A512N1J2"/>
<accession>A0A512N1J2</accession>
<sequence length="126" mass="13458">MCDYSLEAYRSRPAEEGEKLTLERFPTGSMGFTTGPACDLAVCVPTETHLLLQGIGDTVRESCGVGAVEEVVMTRLEGGPYKDAVRFSNGVEILLQRLDTGLTAVVVGAPQVRADTTARPVEAELV</sequence>
<gene>
    <name evidence="1" type="ORF">RSO01_00120</name>
</gene>
<evidence type="ECO:0000313" key="2">
    <source>
        <dbReference type="Proteomes" id="UP000321058"/>
    </source>
</evidence>
<organism evidence="1 2">
    <name type="scientific">Reyranella soli</name>
    <dbReference type="NCBI Taxonomy" id="1230389"/>
    <lineage>
        <taxon>Bacteria</taxon>
        <taxon>Pseudomonadati</taxon>
        <taxon>Pseudomonadota</taxon>
        <taxon>Alphaproteobacteria</taxon>
        <taxon>Hyphomicrobiales</taxon>
        <taxon>Reyranellaceae</taxon>
        <taxon>Reyranella</taxon>
    </lineage>
</organism>
<dbReference type="EMBL" id="BKAJ01000001">
    <property type="protein sequence ID" value="GEP52846.1"/>
    <property type="molecule type" value="Genomic_DNA"/>
</dbReference>
<dbReference type="RefSeq" id="WP_147144899.1">
    <property type="nucleotide sequence ID" value="NZ_BKAJ01000001.1"/>
</dbReference>
<evidence type="ECO:0000313" key="1">
    <source>
        <dbReference type="EMBL" id="GEP52846.1"/>
    </source>
</evidence>
<dbReference type="Proteomes" id="UP000321058">
    <property type="component" value="Unassembled WGS sequence"/>
</dbReference>